<dbReference type="PANTHER" id="PTHR24252:SF8">
    <property type="entry name" value="ACROSIN"/>
    <property type="match status" value="1"/>
</dbReference>
<keyword evidence="6 8" id="KW-0720">Serine protease</keyword>
<dbReference type="InterPro" id="IPR001254">
    <property type="entry name" value="Trypsin_dom"/>
</dbReference>
<dbReference type="InterPro" id="IPR043504">
    <property type="entry name" value="Peptidase_S1_PA_chymotrypsin"/>
</dbReference>
<name>A0A8K1D650_9PASS</name>
<keyword evidence="5 8" id="KW-0378">Hydrolase</keyword>
<evidence type="ECO:0000256" key="1">
    <source>
        <dbReference type="ARBA" id="ARBA00001656"/>
    </source>
</evidence>
<accession>A0A8K1D650</accession>
<feature type="signal peptide" evidence="10">
    <location>
        <begin position="1"/>
        <end position="20"/>
    </location>
</feature>
<keyword evidence="10" id="KW-0732">Signal</keyword>
<evidence type="ECO:0000259" key="11">
    <source>
        <dbReference type="PROSITE" id="PS50240"/>
    </source>
</evidence>
<dbReference type="SUPFAM" id="SSF50494">
    <property type="entry name" value="Trypsin-like serine proteases"/>
    <property type="match status" value="2"/>
</dbReference>
<dbReference type="GO" id="GO:0004252">
    <property type="term" value="F:serine-type endopeptidase activity"/>
    <property type="evidence" value="ECO:0007669"/>
    <property type="project" value="InterPro"/>
</dbReference>
<dbReference type="CDD" id="cd00190">
    <property type="entry name" value="Tryp_SPc"/>
    <property type="match status" value="2"/>
</dbReference>
<dbReference type="InterPro" id="IPR009003">
    <property type="entry name" value="Peptidase_S1_PA"/>
</dbReference>
<evidence type="ECO:0000256" key="7">
    <source>
        <dbReference type="ARBA" id="ARBA00023157"/>
    </source>
</evidence>
<dbReference type="PRINTS" id="PR00722">
    <property type="entry name" value="CHYMOTRYPSIN"/>
</dbReference>
<dbReference type="PROSITE" id="PS00134">
    <property type="entry name" value="TRYPSIN_HIS"/>
    <property type="match status" value="2"/>
</dbReference>
<feature type="chain" id="PRO_5035429642" description="Acrosin" evidence="10">
    <location>
        <begin position="21"/>
        <end position="598"/>
    </location>
</feature>
<dbReference type="InterPro" id="IPR018114">
    <property type="entry name" value="TRYPSIN_HIS"/>
</dbReference>
<dbReference type="InterPro" id="IPR001314">
    <property type="entry name" value="Peptidase_S1A"/>
</dbReference>
<comment type="catalytic activity">
    <reaction evidence="1">
        <text>Preferential cleavage: Arg-|-Xaa, Lys-|-Xaa.</text>
        <dbReference type="EC" id="3.4.21.10"/>
    </reaction>
</comment>
<dbReference type="SMART" id="SM00020">
    <property type="entry name" value="Tryp_SPc"/>
    <property type="match status" value="2"/>
</dbReference>
<keyword evidence="9" id="KW-0472">Membrane</keyword>
<dbReference type="PROSITE" id="PS50240">
    <property type="entry name" value="TRYPSIN_DOM"/>
    <property type="match status" value="2"/>
</dbReference>
<keyword evidence="4 8" id="KW-0645">Protease</keyword>
<dbReference type="AlphaFoldDB" id="A0A8K1D650"/>
<gene>
    <name evidence="12" type="ORF">HGM15179_020539</name>
</gene>
<evidence type="ECO:0000313" key="13">
    <source>
        <dbReference type="Proteomes" id="UP000796761"/>
    </source>
</evidence>
<evidence type="ECO:0000313" key="12">
    <source>
        <dbReference type="EMBL" id="TRZ06569.1"/>
    </source>
</evidence>
<dbReference type="PANTHER" id="PTHR24252">
    <property type="entry name" value="ACROSIN-RELATED"/>
    <property type="match status" value="1"/>
</dbReference>
<keyword evidence="9" id="KW-1133">Transmembrane helix</keyword>
<dbReference type="EMBL" id="SWJQ01002387">
    <property type="protein sequence ID" value="TRZ06569.1"/>
    <property type="molecule type" value="Genomic_DNA"/>
</dbReference>
<dbReference type="Gene3D" id="2.40.10.10">
    <property type="entry name" value="Trypsin-like serine proteases"/>
    <property type="match status" value="4"/>
</dbReference>
<keyword evidence="13" id="KW-1185">Reference proteome</keyword>
<evidence type="ECO:0000256" key="3">
    <source>
        <dbReference type="ARBA" id="ARBA00017161"/>
    </source>
</evidence>
<evidence type="ECO:0000256" key="9">
    <source>
        <dbReference type="SAM" id="Phobius"/>
    </source>
</evidence>
<proteinExistence type="predicted"/>
<evidence type="ECO:0000256" key="8">
    <source>
        <dbReference type="RuleBase" id="RU363034"/>
    </source>
</evidence>
<organism evidence="12 13">
    <name type="scientific">Zosterops borbonicus</name>
    <dbReference type="NCBI Taxonomy" id="364589"/>
    <lineage>
        <taxon>Eukaryota</taxon>
        <taxon>Metazoa</taxon>
        <taxon>Chordata</taxon>
        <taxon>Craniata</taxon>
        <taxon>Vertebrata</taxon>
        <taxon>Euteleostomi</taxon>
        <taxon>Archelosauria</taxon>
        <taxon>Archosauria</taxon>
        <taxon>Dinosauria</taxon>
        <taxon>Saurischia</taxon>
        <taxon>Theropoda</taxon>
        <taxon>Coelurosauria</taxon>
        <taxon>Aves</taxon>
        <taxon>Neognathae</taxon>
        <taxon>Neoaves</taxon>
        <taxon>Telluraves</taxon>
        <taxon>Australaves</taxon>
        <taxon>Passeriformes</taxon>
        <taxon>Sylvioidea</taxon>
        <taxon>Zosteropidae</taxon>
        <taxon>Zosterops</taxon>
    </lineage>
</organism>
<dbReference type="Pfam" id="PF00089">
    <property type="entry name" value="Trypsin"/>
    <property type="match status" value="2"/>
</dbReference>
<feature type="domain" description="Peptidase S1" evidence="11">
    <location>
        <begin position="52"/>
        <end position="294"/>
    </location>
</feature>
<feature type="transmembrane region" description="Helical" evidence="9">
    <location>
        <begin position="284"/>
        <end position="306"/>
    </location>
</feature>
<comment type="caution">
    <text evidence="12">The sequence shown here is derived from an EMBL/GenBank/DDBJ whole genome shotgun (WGS) entry which is preliminary data.</text>
</comment>
<reference evidence="12" key="1">
    <citation type="submission" date="2019-04" db="EMBL/GenBank/DDBJ databases">
        <title>Genome assembly of Zosterops borbonicus 15179.</title>
        <authorList>
            <person name="Leroy T."/>
            <person name="Anselmetti Y."/>
            <person name="Tilak M.-K."/>
            <person name="Nabholz B."/>
        </authorList>
    </citation>
    <scope>NUCLEOTIDE SEQUENCE</scope>
    <source>
        <strain evidence="12">HGM_15179</strain>
        <tissue evidence="12">Muscle</tissue>
    </source>
</reference>
<evidence type="ECO:0000256" key="2">
    <source>
        <dbReference type="ARBA" id="ARBA00012050"/>
    </source>
</evidence>
<evidence type="ECO:0000256" key="4">
    <source>
        <dbReference type="ARBA" id="ARBA00022670"/>
    </source>
</evidence>
<dbReference type="GO" id="GO:0006508">
    <property type="term" value="P:proteolysis"/>
    <property type="evidence" value="ECO:0007669"/>
    <property type="project" value="UniProtKB-KW"/>
</dbReference>
<dbReference type="PROSITE" id="PS00135">
    <property type="entry name" value="TRYPSIN_SER"/>
    <property type="match status" value="2"/>
</dbReference>
<keyword evidence="9" id="KW-0812">Transmembrane</keyword>
<evidence type="ECO:0000256" key="6">
    <source>
        <dbReference type="ARBA" id="ARBA00022825"/>
    </source>
</evidence>
<keyword evidence="7" id="KW-1015">Disulfide bond</keyword>
<evidence type="ECO:0000256" key="10">
    <source>
        <dbReference type="SAM" id="SignalP"/>
    </source>
</evidence>
<sequence length="598" mass="65554">MNWLGLLVLLTVAILPTVAGMALGMWDNCGGTCGLRPMVSDSITPDYSMTRIVGGTDAKPGGWPWMVSIQHPRIPGTNHFCGGSLIRADWVLTAAHCFDVLFNTSMLYVVIGATQLTQPGPGAQVRRIKKLLRHENYERRDMSYDIALLQLSKPVECSPYIQLACVADPILGVSVSEKHTCWVAGWGATSAKNKSPSDRLQEAKVRIINLKLCNSSFWYSGKVHPYNLCAGYPEGSIDTCQGDSGGPLMCQDNHSDSWWVVGVTSWGKSCGKARRPGIYTSTQYFYEWILVHMAMNWLGLLVLLTVARLAHNLQYPCGGSCGLRAPQPDYSSVTYSYGNVAYDYGSTRIVGGVGAAHASWPWLVSIQHPLSPNLGHWCGGSLITADWVLTAAHCFDKIDNISMLYVVLGATQFTQPGPGAVVRNVKQVVTHPYYKRVDFRYDIALLQLDNPVQCSTYIQLACVADPTLKVSKLSNCWIAGWGATTARAQAPTDRLQEAKVQLINGPLCNGSDWYAGKVHPYNLCAGYPQGNIDACQGDSGGPLMCQDNNAEYWWVVGITSWGEGCARPKQPGVYISTQDFYDWIEYNMRAHHAAESAS</sequence>
<protein>
    <recommendedName>
        <fullName evidence="3">Acrosin</fullName>
        <ecNumber evidence="2">3.4.21.10</ecNumber>
    </recommendedName>
</protein>
<dbReference type="GO" id="GO:0007340">
    <property type="term" value="P:acrosome reaction"/>
    <property type="evidence" value="ECO:0007669"/>
    <property type="project" value="TreeGrafter"/>
</dbReference>
<dbReference type="FunFam" id="2.40.10.10:FF:000003">
    <property type="entry name" value="Transmembrane serine protease 3"/>
    <property type="match status" value="2"/>
</dbReference>
<evidence type="ECO:0000256" key="5">
    <source>
        <dbReference type="ARBA" id="ARBA00022801"/>
    </source>
</evidence>
<dbReference type="Proteomes" id="UP000796761">
    <property type="component" value="Unassembled WGS sequence"/>
</dbReference>
<feature type="domain" description="Peptidase S1" evidence="11">
    <location>
        <begin position="349"/>
        <end position="589"/>
    </location>
</feature>
<dbReference type="InterPro" id="IPR033116">
    <property type="entry name" value="TRYPSIN_SER"/>
</dbReference>
<dbReference type="OrthoDB" id="6339452at2759"/>
<dbReference type="EC" id="3.4.21.10" evidence="2"/>